<dbReference type="GO" id="GO:0005737">
    <property type="term" value="C:cytoplasm"/>
    <property type="evidence" value="ECO:0007669"/>
    <property type="project" value="TreeGrafter"/>
</dbReference>
<dbReference type="STRING" id="1522189.A0A316VWI1"/>
<accession>A0A316VWI1</accession>
<reference evidence="3 4" key="1">
    <citation type="journal article" date="2018" name="Mol. Biol. Evol.">
        <title>Broad Genomic Sampling Reveals a Smut Pathogenic Ancestry of the Fungal Clade Ustilaginomycotina.</title>
        <authorList>
            <person name="Kijpornyongpan T."/>
            <person name="Mondo S.J."/>
            <person name="Barry K."/>
            <person name="Sandor L."/>
            <person name="Lee J."/>
            <person name="Lipzen A."/>
            <person name="Pangilinan J."/>
            <person name="LaButti K."/>
            <person name="Hainaut M."/>
            <person name="Henrissat B."/>
            <person name="Grigoriev I.V."/>
            <person name="Spatafora J.W."/>
            <person name="Aime M.C."/>
        </authorList>
    </citation>
    <scope>NUCLEOTIDE SEQUENCE [LARGE SCALE GENOMIC DNA]</scope>
    <source>
        <strain evidence="3 4">MCA 4658</strain>
    </source>
</reference>
<dbReference type="CDD" id="cd00570">
    <property type="entry name" value="GST_N_family"/>
    <property type="match status" value="1"/>
</dbReference>
<evidence type="ECO:0000259" key="2">
    <source>
        <dbReference type="PROSITE" id="PS50405"/>
    </source>
</evidence>
<dbReference type="InterPro" id="IPR040079">
    <property type="entry name" value="Glutathione_S-Trfase"/>
</dbReference>
<feature type="domain" description="GST N-terminal" evidence="1">
    <location>
        <begin position="30"/>
        <end position="108"/>
    </location>
</feature>
<dbReference type="PROSITE" id="PS50405">
    <property type="entry name" value="GST_CTER"/>
    <property type="match status" value="1"/>
</dbReference>
<sequence>MGLPDADIFPHATGKASEVVAKHQSEVGPEGIKFYAGWFCPYVQRTWIALLEKQIPFQYIEINPYHKDPSFLAINPKGLVPAIESQGSTLAESNILIEFLEDFADGSNSKSSRKLLPAAPQAKAVARMHIDQISKKIVPAWFRTIQAQDSQAQAQGRKDYTDALKEWATYIDDDKLHNGPFHGGDELDAVDINLAPFVAREYLIEKHRGGPITAEETGETYQIWRKAILSHPSVVSTTSDKENYEPIYGRYLRDEAQSEAAQATRAGRAIP</sequence>
<dbReference type="Gene3D" id="1.20.1050.10">
    <property type="match status" value="1"/>
</dbReference>
<name>A0A316VWI1_9BASI</name>
<dbReference type="PANTHER" id="PTHR43968:SF6">
    <property type="entry name" value="GLUTATHIONE S-TRANSFERASE OMEGA"/>
    <property type="match status" value="1"/>
</dbReference>
<dbReference type="InterPro" id="IPR036249">
    <property type="entry name" value="Thioredoxin-like_sf"/>
</dbReference>
<dbReference type="RefSeq" id="XP_025368980.1">
    <property type="nucleotide sequence ID" value="XM_025510482.1"/>
</dbReference>
<dbReference type="AlphaFoldDB" id="A0A316VWI1"/>
<dbReference type="SFLD" id="SFLDG00358">
    <property type="entry name" value="Main_(cytGST)"/>
    <property type="match status" value="1"/>
</dbReference>
<dbReference type="InterPro" id="IPR036282">
    <property type="entry name" value="Glutathione-S-Trfase_C_sf"/>
</dbReference>
<dbReference type="SUPFAM" id="SSF47616">
    <property type="entry name" value="GST C-terminal domain-like"/>
    <property type="match status" value="1"/>
</dbReference>
<dbReference type="SFLD" id="SFLDS00019">
    <property type="entry name" value="Glutathione_Transferase_(cytos"/>
    <property type="match status" value="1"/>
</dbReference>
<dbReference type="InterPro" id="IPR004045">
    <property type="entry name" value="Glutathione_S-Trfase_N"/>
</dbReference>
<dbReference type="EMBL" id="KZ819387">
    <property type="protein sequence ID" value="PWN41820.1"/>
    <property type="molecule type" value="Genomic_DNA"/>
</dbReference>
<dbReference type="Gene3D" id="3.40.30.10">
    <property type="entry name" value="Glutaredoxin"/>
    <property type="match status" value="1"/>
</dbReference>
<dbReference type="SUPFAM" id="SSF52833">
    <property type="entry name" value="Thioredoxin-like"/>
    <property type="match status" value="1"/>
</dbReference>
<dbReference type="OrthoDB" id="4951845at2759"/>
<dbReference type="GeneID" id="37032352"/>
<dbReference type="PROSITE" id="PS50404">
    <property type="entry name" value="GST_NTER"/>
    <property type="match status" value="1"/>
</dbReference>
<proteinExistence type="predicted"/>
<organism evidence="3 4">
    <name type="scientific">Ceraceosorus guamensis</name>
    <dbReference type="NCBI Taxonomy" id="1522189"/>
    <lineage>
        <taxon>Eukaryota</taxon>
        <taxon>Fungi</taxon>
        <taxon>Dikarya</taxon>
        <taxon>Basidiomycota</taxon>
        <taxon>Ustilaginomycotina</taxon>
        <taxon>Exobasidiomycetes</taxon>
        <taxon>Ceraceosorales</taxon>
        <taxon>Ceraceosoraceae</taxon>
        <taxon>Ceraceosorus</taxon>
    </lineage>
</organism>
<dbReference type="GO" id="GO:0016740">
    <property type="term" value="F:transferase activity"/>
    <property type="evidence" value="ECO:0007669"/>
    <property type="project" value="UniProtKB-KW"/>
</dbReference>
<evidence type="ECO:0000313" key="3">
    <source>
        <dbReference type="EMBL" id="PWN41820.1"/>
    </source>
</evidence>
<dbReference type="InParanoid" id="A0A316VWI1"/>
<dbReference type="Proteomes" id="UP000245783">
    <property type="component" value="Unassembled WGS sequence"/>
</dbReference>
<evidence type="ECO:0000313" key="4">
    <source>
        <dbReference type="Proteomes" id="UP000245783"/>
    </source>
</evidence>
<gene>
    <name evidence="3" type="ORF">IE81DRAFT_155388</name>
</gene>
<evidence type="ECO:0000259" key="1">
    <source>
        <dbReference type="PROSITE" id="PS50404"/>
    </source>
</evidence>
<dbReference type="InterPro" id="IPR010987">
    <property type="entry name" value="Glutathione-S-Trfase_C-like"/>
</dbReference>
<keyword evidence="4" id="KW-1185">Reference proteome</keyword>
<feature type="domain" description="GST C-terminal" evidence="2">
    <location>
        <begin position="119"/>
        <end position="247"/>
    </location>
</feature>
<dbReference type="PANTHER" id="PTHR43968">
    <property type="match status" value="1"/>
</dbReference>
<protein>
    <submittedName>
        <fullName evidence="3">Glutathione S-transferase</fullName>
    </submittedName>
</protein>
<dbReference type="Pfam" id="PF13409">
    <property type="entry name" value="GST_N_2"/>
    <property type="match status" value="1"/>
</dbReference>
<dbReference type="InterPro" id="IPR050983">
    <property type="entry name" value="GST_Omega/HSP26"/>
</dbReference>
<keyword evidence="3" id="KW-0808">Transferase</keyword>